<dbReference type="EMBL" id="LOEE01000072">
    <property type="protein sequence ID" value="KXG73925.1"/>
    <property type="molecule type" value="Genomic_DNA"/>
</dbReference>
<keyword evidence="1" id="KW-1133">Transmembrane helix</keyword>
<protein>
    <recommendedName>
        <fullName evidence="4">Transposase IS4-like domain-containing protein</fullName>
    </recommendedName>
</protein>
<dbReference type="Proteomes" id="UP000070456">
    <property type="component" value="Unassembled WGS sequence"/>
</dbReference>
<evidence type="ECO:0000256" key="1">
    <source>
        <dbReference type="SAM" id="Phobius"/>
    </source>
</evidence>
<name>A0A140L050_9FIRM</name>
<reference evidence="2 3" key="1">
    <citation type="submission" date="2015-12" db="EMBL/GenBank/DDBJ databases">
        <title>Draft genome sequence of the thermoanaerobe Thermotalea metallivorans, an isolate from the runoff channel of the Great Artesian Basin, Australia.</title>
        <authorList>
            <person name="Patel B.K."/>
        </authorList>
    </citation>
    <scope>NUCLEOTIDE SEQUENCE [LARGE SCALE GENOMIC DNA]</scope>
    <source>
        <strain evidence="2 3">B2-1</strain>
    </source>
</reference>
<feature type="transmembrane region" description="Helical" evidence="1">
    <location>
        <begin position="37"/>
        <end position="54"/>
    </location>
</feature>
<evidence type="ECO:0000313" key="3">
    <source>
        <dbReference type="Proteomes" id="UP000070456"/>
    </source>
</evidence>
<evidence type="ECO:0008006" key="4">
    <source>
        <dbReference type="Google" id="ProtNLM"/>
    </source>
</evidence>
<keyword evidence="1" id="KW-0472">Membrane</keyword>
<organism evidence="2 3">
    <name type="scientific">Thermotalea metallivorans</name>
    <dbReference type="NCBI Taxonomy" id="520762"/>
    <lineage>
        <taxon>Bacteria</taxon>
        <taxon>Bacillati</taxon>
        <taxon>Bacillota</taxon>
        <taxon>Clostridia</taxon>
        <taxon>Peptostreptococcales</taxon>
        <taxon>Thermotaleaceae</taxon>
        <taxon>Thermotalea</taxon>
    </lineage>
</organism>
<comment type="caution">
    <text evidence="2">The sequence shown here is derived from an EMBL/GenBank/DDBJ whole genome shotgun (WGS) entry which is preliminary data.</text>
</comment>
<dbReference type="AlphaFoldDB" id="A0A140L050"/>
<sequence>MSAVELFYFYNQHQTIEAFFKMAENVYGMKNLRTGKFYGIYAFLWIVFMTHNFITNVKTLLFEGSPLVDTGMKVLVKRIGNIKALVERSVEGINVIMPAFTKLAKQLVTALTEPKYVQLSLFDNQRF</sequence>
<evidence type="ECO:0000313" key="2">
    <source>
        <dbReference type="EMBL" id="KXG73925.1"/>
    </source>
</evidence>
<proteinExistence type="predicted"/>
<keyword evidence="1" id="KW-0812">Transmembrane</keyword>
<gene>
    <name evidence="2" type="ORF">AN619_28470</name>
</gene>
<keyword evidence="3" id="KW-1185">Reference proteome</keyword>
<dbReference type="PATRIC" id="fig|520762.4.peg.3141"/>
<accession>A0A140L050</accession>